<dbReference type="PANTHER" id="PTHR32305">
    <property type="match status" value="1"/>
</dbReference>
<dbReference type="EMBL" id="VWXF01000015">
    <property type="protein sequence ID" value="NIF24405.1"/>
    <property type="molecule type" value="Genomic_DNA"/>
</dbReference>
<dbReference type="InterPro" id="IPR050708">
    <property type="entry name" value="T6SS_VgrG/RHS"/>
</dbReference>
<evidence type="ECO:0000313" key="4">
    <source>
        <dbReference type="Proteomes" id="UP001515683"/>
    </source>
</evidence>
<feature type="region of interest" description="Disordered" evidence="1">
    <location>
        <begin position="121"/>
        <end position="166"/>
    </location>
</feature>
<sequence length="166" mass="18372">MFRYYDPQVGRFTTPDPIGVAGGFNLYQYAPNPNGWVDPLGLTPVDAAGYSVYGLFDSGAKEPYYVGITNDADRRMGEHMASGRLTSQSSMIVLDENITYGQARGYEQHYIEEYKTRTGTIGEKPSPINRGNKYNSFEHGRTDPRALAFKDAYNSKKNGSDGGRCG</sequence>
<dbReference type="Proteomes" id="UP001515683">
    <property type="component" value="Unassembled WGS sequence"/>
</dbReference>
<dbReference type="NCBIfam" id="TIGR03696">
    <property type="entry name" value="Rhs_assc_core"/>
    <property type="match status" value="1"/>
</dbReference>
<comment type="caution">
    <text evidence="3">The sequence shown here is derived from an EMBL/GenBank/DDBJ whole genome shotgun (WGS) entry which is preliminary data.</text>
</comment>
<dbReference type="Pfam" id="PF01541">
    <property type="entry name" value="GIY-YIG"/>
    <property type="match status" value="1"/>
</dbReference>
<dbReference type="InterPro" id="IPR022385">
    <property type="entry name" value="Rhs_assc_core"/>
</dbReference>
<reference evidence="3 4" key="1">
    <citation type="journal article" date="2019" name="bioRxiv">
        <title>Bacteria contribute to plant secondary compound degradation in a generalist herbivore system.</title>
        <authorList>
            <person name="Francoeur C.B."/>
            <person name="Khadempour L."/>
            <person name="Moreira-Soto R.D."/>
            <person name="Gotting K."/>
            <person name="Book A.J."/>
            <person name="Pinto-Tomas A.A."/>
            <person name="Keefover-Ring K."/>
            <person name="Currie C.R."/>
        </authorList>
    </citation>
    <scope>NUCLEOTIDE SEQUENCE [LARGE SCALE GENOMIC DNA]</scope>
    <source>
        <strain evidence="3">Acro-835</strain>
    </source>
</reference>
<protein>
    <recommendedName>
        <fullName evidence="2">GIY-YIG domain-containing protein</fullName>
    </recommendedName>
</protein>
<evidence type="ECO:0000256" key="1">
    <source>
        <dbReference type="SAM" id="MobiDB-lite"/>
    </source>
</evidence>
<dbReference type="InterPro" id="IPR000305">
    <property type="entry name" value="GIY-YIG_endonuc"/>
</dbReference>
<proteinExistence type="predicted"/>
<feature type="domain" description="GIY-YIG" evidence="2">
    <location>
        <begin position="52"/>
        <end position="116"/>
    </location>
</feature>
<dbReference type="Gene3D" id="2.180.10.10">
    <property type="entry name" value="RHS repeat-associated core"/>
    <property type="match status" value="1"/>
</dbReference>
<accession>A0ABX0RGF4</accession>
<dbReference type="PANTHER" id="PTHR32305:SF15">
    <property type="entry name" value="PROTEIN RHSA-RELATED"/>
    <property type="match status" value="1"/>
</dbReference>
<evidence type="ECO:0000259" key="2">
    <source>
        <dbReference type="Pfam" id="PF01541"/>
    </source>
</evidence>
<keyword evidence="4" id="KW-1185">Reference proteome</keyword>
<gene>
    <name evidence="3" type="ORF">F3J40_22795</name>
</gene>
<name>A0ABX0RGF4_9GAMM</name>
<evidence type="ECO:0000313" key="3">
    <source>
        <dbReference type="EMBL" id="NIF24405.1"/>
    </source>
</evidence>
<organism evidence="3 4">
    <name type="scientific">Candidatus Pantoea multigeneris</name>
    <dbReference type="NCBI Taxonomy" id="2608357"/>
    <lineage>
        <taxon>Bacteria</taxon>
        <taxon>Pseudomonadati</taxon>
        <taxon>Pseudomonadota</taxon>
        <taxon>Gammaproteobacteria</taxon>
        <taxon>Enterobacterales</taxon>
        <taxon>Erwiniaceae</taxon>
        <taxon>Pantoea</taxon>
    </lineage>
</organism>